<dbReference type="STRING" id="77586.A0A0D9XGU2"/>
<dbReference type="EnsemblPlants" id="LPERR09G15660.1">
    <property type="protein sequence ID" value="LPERR09G15660.1"/>
    <property type="gene ID" value="LPERR09G15660"/>
</dbReference>
<dbReference type="SMART" id="SM00256">
    <property type="entry name" value="FBOX"/>
    <property type="match status" value="2"/>
</dbReference>
<feature type="domain" description="F-box" evidence="2">
    <location>
        <begin position="29"/>
        <end position="67"/>
    </location>
</feature>
<proteinExistence type="predicted"/>
<dbReference type="Pfam" id="PF00646">
    <property type="entry name" value="F-box"/>
    <property type="match status" value="2"/>
</dbReference>
<sequence>MASSSSPPIQTPKRLRRPSYDQPRVPHGELLVDEILTRLPIAAAVRFRAVCREWHAALTSDHFIRAHHARTTAVMAARNLEMLFLAPCSGAGGHHRATSFNACSIHDGAAAARELLTVADLSAEHAVFSPTPCRGLTLVFDGRSSEYHVINLSTGEHVVLPPATAAEARLEERPFIDGRLNIYATWSYLPPFTPWIPFELSTTGIGFDTTTGEHKVVRLFKNLNGEYACEVCNPRGLTTGWRRCVGRLPPCVASLIPALPPVFVDDGYLYWLLDHQPTTTVTTHRILSFSMATEQFGWVYVPPRLSSRICHLANLDGFLCAVVDNHLFGGVYGLFTWSGRLSPSWSMRCCINLKTLHPQQVSDELANELVIVPLCTSAGGNKILVATGCHKVFACDIERNAVERVFRMQDFVDVPDCYLHAPLLLRVGLHDDQRSKGAARRLNRILSFSMATEQFGWVYVPPRLSHRICYLANLDGFLCAVFDNHIFAGVYGLFTWGGRLSPSWSVRCCINLKSLQPQQVSGELAKERVIVPLCSADGGNKILLATGRHKVFAYDIERDTVERVFRMQDFVDVPSYYLKSPLLLSVGLHDAQRSPECTDTTPPKSKRLRRSEPDSHHTRAPHGELLVDEILTRLPVAAAVRFRAVCRDWNAALTSDHFIRAHHARTTARELLTVADISAEHAVMSPSPCGSGLTLVFDARASEYYLFNLSTGHHLTLPPCQHPAASYVESTSRFTHVNQRSFLPAFTPWFPFEFSTTGLGFDAATGDHKVVRLLEKRDGGYACEVYTYPPTPRAGTRRNSTWRPCVGRLPPCVAKLIPALPPVFVDGYLYWLLRPSTAVGHHRILSFSVAREQFGWVYVPPQLSSSMRHLANLDGLLYAVVDDRVVGHLYALFTWSGRESSPSPSWSVRCRINMSSLPEEVSDELVNERAVVPLCSAGAGGNKILLATGRHKVFVYDADRDTVERVFRMQDFVGVPRSYPTQQARLLLNVGLHDERIADVRGESRRLKVRMGRSDDTVVKREAPSVSVNNQHRVHDEFDVFWDQITRL</sequence>
<reference evidence="4" key="2">
    <citation type="submission" date="2013-12" db="EMBL/GenBank/DDBJ databases">
        <authorList>
            <person name="Yu Y."/>
            <person name="Lee S."/>
            <person name="de Baynast K."/>
            <person name="Wissotski M."/>
            <person name="Liu L."/>
            <person name="Talag J."/>
            <person name="Goicoechea J."/>
            <person name="Angelova A."/>
            <person name="Jetty R."/>
            <person name="Kudrna D."/>
            <person name="Golser W."/>
            <person name="Rivera L."/>
            <person name="Zhang J."/>
            <person name="Wing R."/>
        </authorList>
    </citation>
    <scope>NUCLEOTIDE SEQUENCE</scope>
</reference>
<organism evidence="3 4">
    <name type="scientific">Leersia perrieri</name>
    <dbReference type="NCBI Taxonomy" id="77586"/>
    <lineage>
        <taxon>Eukaryota</taxon>
        <taxon>Viridiplantae</taxon>
        <taxon>Streptophyta</taxon>
        <taxon>Embryophyta</taxon>
        <taxon>Tracheophyta</taxon>
        <taxon>Spermatophyta</taxon>
        <taxon>Magnoliopsida</taxon>
        <taxon>Liliopsida</taxon>
        <taxon>Poales</taxon>
        <taxon>Poaceae</taxon>
        <taxon>BOP clade</taxon>
        <taxon>Oryzoideae</taxon>
        <taxon>Oryzeae</taxon>
        <taxon>Oryzinae</taxon>
        <taxon>Leersia</taxon>
    </lineage>
</organism>
<dbReference type="InterPro" id="IPR050796">
    <property type="entry name" value="SCF_F-box_component"/>
</dbReference>
<feature type="region of interest" description="Disordered" evidence="1">
    <location>
        <begin position="592"/>
        <end position="621"/>
    </location>
</feature>
<dbReference type="Proteomes" id="UP000032180">
    <property type="component" value="Chromosome 9"/>
</dbReference>
<dbReference type="PANTHER" id="PTHR31672">
    <property type="entry name" value="BNACNNG10540D PROTEIN"/>
    <property type="match status" value="1"/>
</dbReference>
<name>A0A0D9XGU2_9ORYZ</name>
<evidence type="ECO:0000259" key="2">
    <source>
        <dbReference type="SMART" id="SM00256"/>
    </source>
</evidence>
<accession>A0A0D9XGU2</accession>
<dbReference type="SUPFAM" id="SSF69322">
    <property type="entry name" value="Tricorn protease domain 2"/>
    <property type="match status" value="1"/>
</dbReference>
<dbReference type="InterPro" id="IPR036047">
    <property type="entry name" value="F-box-like_dom_sf"/>
</dbReference>
<dbReference type="InterPro" id="IPR001810">
    <property type="entry name" value="F-box_dom"/>
</dbReference>
<reference evidence="3" key="3">
    <citation type="submission" date="2015-04" db="UniProtKB">
        <authorList>
            <consortium name="EnsemblPlants"/>
        </authorList>
    </citation>
    <scope>IDENTIFICATION</scope>
</reference>
<keyword evidence="4" id="KW-1185">Reference proteome</keyword>
<evidence type="ECO:0000256" key="1">
    <source>
        <dbReference type="SAM" id="MobiDB-lite"/>
    </source>
</evidence>
<dbReference type="Gramene" id="LPERR09G15660.1">
    <property type="protein sequence ID" value="LPERR09G15660.1"/>
    <property type="gene ID" value="LPERR09G15660"/>
</dbReference>
<reference evidence="3 4" key="1">
    <citation type="submission" date="2012-08" db="EMBL/GenBank/DDBJ databases">
        <title>Oryza genome evolution.</title>
        <authorList>
            <person name="Wing R.A."/>
        </authorList>
    </citation>
    <scope>NUCLEOTIDE SEQUENCE</scope>
</reference>
<evidence type="ECO:0000313" key="3">
    <source>
        <dbReference type="EnsemblPlants" id="LPERR09G15660.1"/>
    </source>
</evidence>
<dbReference type="AlphaFoldDB" id="A0A0D9XGU2"/>
<dbReference type="PANTHER" id="PTHR31672:SF13">
    <property type="entry name" value="F-BOX PROTEIN CPR30-LIKE"/>
    <property type="match status" value="1"/>
</dbReference>
<feature type="region of interest" description="Disordered" evidence="1">
    <location>
        <begin position="1"/>
        <end position="23"/>
    </location>
</feature>
<dbReference type="SUPFAM" id="SSF81383">
    <property type="entry name" value="F-box domain"/>
    <property type="match status" value="2"/>
</dbReference>
<feature type="domain" description="F-box" evidence="2">
    <location>
        <begin position="624"/>
        <end position="662"/>
    </location>
</feature>
<dbReference type="HOGENOM" id="CLU_291414_0_0_1"/>
<evidence type="ECO:0000313" key="4">
    <source>
        <dbReference type="Proteomes" id="UP000032180"/>
    </source>
</evidence>
<protein>
    <recommendedName>
        <fullName evidence="2">F-box domain-containing protein</fullName>
    </recommendedName>
</protein>